<feature type="signal peptide" evidence="1">
    <location>
        <begin position="1"/>
        <end position="24"/>
    </location>
</feature>
<evidence type="ECO:0008006" key="4">
    <source>
        <dbReference type="Google" id="ProtNLM"/>
    </source>
</evidence>
<keyword evidence="1" id="KW-0732">Signal</keyword>
<accession>A0A841H3R3</accession>
<dbReference type="AlphaFoldDB" id="A0A841H3R3"/>
<sequence length="141" mass="14965">MRRTLGLAAAAVGLTLLAVSRLSAQDWSPPSSNMPQMPAASALAGGWRGELASWFGGLGDLSAVRAMGEGGGPRPRMVRFTGGARPIAQWTDRNGDGKADMIEIYRNGGLAFQVIDADYDGAANVMRVYDARGELAREQRL</sequence>
<reference evidence="2 3" key="1">
    <citation type="submission" date="2020-08" db="EMBL/GenBank/DDBJ databases">
        <title>Genomic Encyclopedia of Type Strains, Phase IV (KMG-IV): sequencing the most valuable type-strain genomes for metagenomic binning, comparative biology and taxonomic classification.</title>
        <authorList>
            <person name="Goeker M."/>
        </authorList>
    </citation>
    <scope>NUCLEOTIDE SEQUENCE [LARGE SCALE GENOMIC DNA]</scope>
    <source>
        <strain evidence="2 3">DSM 29007</strain>
    </source>
</reference>
<dbReference type="EMBL" id="JACHIA010000016">
    <property type="protein sequence ID" value="MBB6072640.1"/>
    <property type="molecule type" value="Genomic_DNA"/>
</dbReference>
<feature type="chain" id="PRO_5032537363" description="VCBS repeat-containing protein" evidence="1">
    <location>
        <begin position="25"/>
        <end position="141"/>
    </location>
</feature>
<dbReference type="Proteomes" id="UP000582837">
    <property type="component" value="Unassembled WGS sequence"/>
</dbReference>
<name>A0A841H3R3_9BACT</name>
<evidence type="ECO:0000256" key="1">
    <source>
        <dbReference type="SAM" id="SignalP"/>
    </source>
</evidence>
<dbReference type="RefSeq" id="WP_170032632.1">
    <property type="nucleotide sequence ID" value="NZ_JABDTL010000001.1"/>
</dbReference>
<keyword evidence="3" id="KW-1185">Reference proteome</keyword>
<organism evidence="2 3">
    <name type="scientific">Longimicrobium terrae</name>
    <dbReference type="NCBI Taxonomy" id="1639882"/>
    <lineage>
        <taxon>Bacteria</taxon>
        <taxon>Pseudomonadati</taxon>
        <taxon>Gemmatimonadota</taxon>
        <taxon>Longimicrobiia</taxon>
        <taxon>Longimicrobiales</taxon>
        <taxon>Longimicrobiaceae</taxon>
        <taxon>Longimicrobium</taxon>
    </lineage>
</organism>
<protein>
    <recommendedName>
        <fullName evidence="4">VCBS repeat-containing protein</fullName>
    </recommendedName>
</protein>
<evidence type="ECO:0000313" key="3">
    <source>
        <dbReference type="Proteomes" id="UP000582837"/>
    </source>
</evidence>
<comment type="caution">
    <text evidence="2">The sequence shown here is derived from an EMBL/GenBank/DDBJ whole genome shotgun (WGS) entry which is preliminary data.</text>
</comment>
<gene>
    <name evidence="2" type="ORF">HNQ61_004303</name>
</gene>
<evidence type="ECO:0000313" key="2">
    <source>
        <dbReference type="EMBL" id="MBB6072640.1"/>
    </source>
</evidence>
<proteinExistence type="predicted"/>